<dbReference type="InParanoid" id="A0A1Y2LU87"/>
<protein>
    <recommendedName>
        <fullName evidence="2">BTB domain-containing protein</fullName>
    </recommendedName>
</protein>
<proteinExistence type="predicted"/>
<reference evidence="3 4" key="1">
    <citation type="journal article" date="2017" name="Genome Announc.">
        <title>Genome sequence of the saprophytic ascomycete Epicoccum nigrum ICMP 19927 strain isolated from New Zealand.</title>
        <authorList>
            <person name="Fokin M."/>
            <person name="Fleetwood D."/>
            <person name="Weir B.S."/>
            <person name="Villas-Boas S.G."/>
        </authorList>
    </citation>
    <scope>NUCLEOTIDE SEQUENCE [LARGE SCALE GENOMIC DNA]</scope>
    <source>
        <strain evidence="3 4">ICMP 19927</strain>
    </source>
</reference>
<evidence type="ECO:0000313" key="4">
    <source>
        <dbReference type="Proteomes" id="UP000193240"/>
    </source>
</evidence>
<dbReference type="InterPro" id="IPR011333">
    <property type="entry name" value="SKP1/BTB/POZ_sf"/>
</dbReference>
<gene>
    <name evidence="3" type="ORF">B5807_08442</name>
</gene>
<dbReference type="SUPFAM" id="SSF54695">
    <property type="entry name" value="POZ domain"/>
    <property type="match status" value="1"/>
</dbReference>
<dbReference type="PANTHER" id="PTHR47843">
    <property type="entry name" value="BTB DOMAIN-CONTAINING PROTEIN-RELATED"/>
    <property type="match status" value="1"/>
</dbReference>
<dbReference type="AlphaFoldDB" id="A0A1Y2LU87"/>
<evidence type="ECO:0000313" key="3">
    <source>
        <dbReference type="EMBL" id="OSS46588.1"/>
    </source>
</evidence>
<dbReference type="Gene3D" id="3.30.710.10">
    <property type="entry name" value="Potassium Channel Kv1.1, Chain A"/>
    <property type="match status" value="1"/>
</dbReference>
<dbReference type="PANTHER" id="PTHR47843:SF2">
    <property type="entry name" value="BTB DOMAIN-CONTAINING PROTEIN"/>
    <property type="match status" value="1"/>
</dbReference>
<feature type="domain" description="BTB" evidence="2">
    <location>
        <begin position="28"/>
        <end position="95"/>
    </location>
</feature>
<keyword evidence="1" id="KW-0175">Coiled coil</keyword>
<dbReference type="EMBL" id="KZ107851">
    <property type="protein sequence ID" value="OSS46588.1"/>
    <property type="molecule type" value="Genomic_DNA"/>
</dbReference>
<dbReference type="STRING" id="105696.A0A1Y2LU87"/>
<dbReference type="Proteomes" id="UP000193240">
    <property type="component" value="Unassembled WGS sequence"/>
</dbReference>
<dbReference type="PROSITE" id="PS50097">
    <property type="entry name" value="BTB"/>
    <property type="match status" value="1"/>
</dbReference>
<evidence type="ECO:0000259" key="2">
    <source>
        <dbReference type="PROSITE" id="PS50097"/>
    </source>
</evidence>
<evidence type="ECO:0000256" key="1">
    <source>
        <dbReference type="SAM" id="Coils"/>
    </source>
</evidence>
<sequence length="295" mass="32776">MIATSTHHDVRVPITKAYDYVSSPCIRVDVGTGPAMKQFTVYESLITSNSAFFANALGHDWKEARERVVPLPENEPEVFRLYLTYLYASIIPIIPASSKGEGVEEREDGEGDVEKGAQDQYIALSKLYVLAEQLVDETTKSTVLDALAAHAKETNFRVLPDGESIYVIYSSTVDSNEARNWLIDLYTDYGGARSLGSNDSAYPADFIADVARSVLTKRTKPGVHEATQDQLTKTEAKLKKMTSELAEAKKALSAKEKANQKLQEKYDNCVEDLQDAESEVKELQAQIKRKIVVRS</sequence>
<dbReference type="OMA" id="WIPSESE"/>
<dbReference type="CDD" id="cd18186">
    <property type="entry name" value="BTB_POZ_ZBTB_KLHL-like"/>
    <property type="match status" value="1"/>
</dbReference>
<name>A0A1Y2LU87_EPING</name>
<keyword evidence="4" id="KW-1185">Reference proteome</keyword>
<dbReference type="InterPro" id="IPR000210">
    <property type="entry name" value="BTB/POZ_dom"/>
</dbReference>
<organism evidence="3 4">
    <name type="scientific">Epicoccum nigrum</name>
    <name type="common">Soil fungus</name>
    <name type="synonym">Epicoccum purpurascens</name>
    <dbReference type="NCBI Taxonomy" id="105696"/>
    <lineage>
        <taxon>Eukaryota</taxon>
        <taxon>Fungi</taxon>
        <taxon>Dikarya</taxon>
        <taxon>Ascomycota</taxon>
        <taxon>Pezizomycotina</taxon>
        <taxon>Dothideomycetes</taxon>
        <taxon>Pleosporomycetidae</taxon>
        <taxon>Pleosporales</taxon>
        <taxon>Pleosporineae</taxon>
        <taxon>Didymellaceae</taxon>
        <taxon>Epicoccum</taxon>
    </lineage>
</organism>
<accession>A0A1Y2LU87</accession>
<feature type="coiled-coil region" evidence="1">
    <location>
        <begin position="224"/>
        <end position="293"/>
    </location>
</feature>